<dbReference type="Pfam" id="PF00329">
    <property type="entry name" value="Complex1_30kDa"/>
    <property type="match status" value="1"/>
</dbReference>
<evidence type="ECO:0000313" key="3">
    <source>
        <dbReference type="Proteomes" id="UP001281203"/>
    </source>
</evidence>
<reference evidence="2 3" key="1">
    <citation type="submission" date="2019-10" db="EMBL/GenBank/DDBJ databases">
        <title>Isolation and characterization of Methanoculleus sp. Wushi-C6 from a hot spring well.</title>
        <authorList>
            <person name="Chen S.-C."/>
            <person name="Lan Z.-H."/>
            <person name="You Y.-T."/>
            <person name="Lai M.-C."/>
        </authorList>
    </citation>
    <scope>NUCLEOTIDE SEQUENCE [LARGE SCALE GENOMIC DNA]</scope>
    <source>
        <strain evidence="2 3">Wushi-C6</strain>
    </source>
</reference>
<evidence type="ECO:0000259" key="1">
    <source>
        <dbReference type="Pfam" id="PF00329"/>
    </source>
</evidence>
<dbReference type="SUPFAM" id="SSF143243">
    <property type="entry name" value="Nqo5-like"/>
    <property type="match status" value="1"/>
</dbReference>
<dbReference type="EMBL" id="WBKO01000001">
    <property type="protein sequence ID" value="MDV2481330.1"/>
    <property type="molecule type" value="Genomic_DNA"/>
</dbReference>
<dbReference type="Proteomes" id="UP001281203">
    <property type="component" value="Unassembled WGS sequence"/>
</dbReference>
<protein>
    <submittedName>
        <fullName evidence="2">NADH-quinone oxidoreductase subunit C</fullName>
    </submittedName>
</protein>
<comment type="caution">
    <text evidence="2">The sequence shown here is derived from an EMBL/GenBank/DDBJ whole genome shotgun (WGS) entry which is preliminary data.</text>
</comment>
<gene>
    <name evidence="2" type="ORF">F8E02_04770</name>
</gene>
<evidence type="ECO:0000313" key="2">
    <source>
        <dbReference type="EMBL" id="MDV2481330.1"/>
    </source>
</evidence>
<dbReference type="Gene3D" id="3.30.460.80">
    <property type="entry name" value="NADH:ubiquinone oxidoreductase, 30kDa subunit"/>
    <property type="match status" value="1"/>
</dbReference>
<organism evidence="2 3">
    <name type="scientific">Methanoculleus caldifontis</name>
    <dbReference type="NCBI Taxonomy" id="2651577"/>
    <lineage>
        <taxon>Archaea</taxon>
        <taxon>Methanobacteriati</taxon>
        <taxon>Methanobacteriota</taxon>
        <taxon>Stenosarchaea group</taxon>
        <taxon>Methanomicrobia</taxon>
        <taxon>Methanomicrobiales</taxon>
        <taxon>Methanomicrobiaceae</taxon>
        <taxon>Methanoculleus</taxon>
    </lineage>
</organism>
<name>A0ABU3WZV9_9EURY</name>
<dbReference type="RefSeq" id="WP_317064344.1">
    <property type="nucleotide sequence ID" value="NZ_WBKO01000001.1"/>
</dbReference>
<dbReference type="InterPro" id="IPR037232">
    <property type="entry name" value="NADH_quin_OxRdtase_su_C/D-like"/>
</dbReference>
<keyword evidence="3" id="KW-1185">Reference proteome</keyword>
<accession>A0ABU3WZV9</accession>
<proteinExistence type="predicted"/>
<sequence length="126" mass="14026">MTVNEEQTTISVALENLVREVEALHAGGYRLVQIGCTDVGGAYEINYSFDKGYQYQNLRLTIGPDTEVPSVSGIYWGAFVYENEMHDLFGIPVTGINIDFKGTFIRTAEKYPFSVTRRGGDSCRNA</sequence>
<feature type="domain" description="NADH:ubiquinone oxidoreductase 30kDa subunit" evidence="1">
    <location>
        <begin position="12"/>
        <end position="95"/>
    </location>
</feature>
<dbReference type="InterPro" id="IPR001268">
    <property type="entry name" value="NADH_UbQ_OxRdtase_30kDa_su"/>
</dbReference>